<evidence type="ECO:0000259" key="4">
    <source>
        <dbReference type="PROSITE" id="PS50001"/>
    </source>
</evidence>
<dbReference type="AlphaFoldDB" id="A0A9D3RHX4"/>
<dbReference type="InterPro" id="IPR000980">
    <property type="entry name" value="SH2"/>
</dbReference>
<dbReference type="EMBL" id="JAFIRN010000018">
    <property type="protein sequence ID" value="KAG5831191.1"/>
    <property type="molecule type" value="Genomic_DNA"/>
</dbReference>
<evidence type="ECO:0000313" key="5">
    <source>
        <dbReference type="EMBL" id="KAG5831191.1"/>
    </source>
</evidence>
<feature type="compositionally biased region" description="Low complexity" evidence="3">
    <location>
        <begin position="283"/>
        <end position="294"/>
    </location>
</feature>
<dbReference type="Proteomes" id="UP001044222">
    <property type="component" value="Chromosome 18"/>
</dbReference>
<comment type="caution">
    <text evidence="5">The sequence shown here is derived from an EMBL/GenBank/DDBJ whole genome shotgun (WGS) entry which is preliminary data.</text>
</comment>
<keyword evidence="1 2" id="KW-0727">SH2 domain</keyword>
<dbReference type="GO" id="GO:0005737">
    <property type="term" value="C:cytoplasm"/>
    <property type="evidence" value="ECO:0007669"/>
    <property type="project" value="UniProtKB-ARBA"/>
</dbReference>
<protein>
    <recommendedName>
        <fullName evidence="4">SH2 domain-containing protein</fullName>
    </recommendedName>
</protein>
<keyword evidence="6" id="KW-1185">Reference proteome</keyword>
<name>A0A9D3RHX4_ANGAN</name>
<dbReference type="PROSITE" id="PS50001">
    <property type="entry name" value="SH2"/>
    <property type="match status" value="1"/>
</dbReference>
<proteinExistence type="predicted"/>
<dbReference type="Gene3D" id="3.30.505.10">
    <property type="entry name" value="SH2 domain"/>
    <property type="match status" value="1"/>
</dbReference>
<evidence type="ECO:0000256" key="1">
    <source>
        <dbReference type="ARBA" id="ARBA00022999"/>
    </source>
</evidence>
<dbReference type="SMART" id="SM00252">
    <property type="entry name" value="SH2"/>
    <property type="match status" value="1"/>
</dbReference>
<feature type="region of interest" description="Disordered" evidence="3">
    <location>
        <begin position="48"/>
        <end position="399"/>
    </location>
</feature>
<organism evidence="5 6">
    <name type="scientific">Anguilla anguilla</name>
    <name type="common">European freshwater eel</name>
    <name type="synonym">Muraena anguilla</name>
    <dbReference type="NCBI Taxonomy" id="7936"/>
    <lineage>
        <taxon>Eukaryota</taxon>
        <taxon>Metazoa</taxon>
        <taxon>Chordata</taxon>
        <taxon>Craniata</taxon>
        <taxon>Vertebrata</taxon>
        <taxon>Euteleostomi</taxon>
        <taxon>Actinopterygii</taxon>
        <taxon>Neopterygii</taxon>
        <taxon>Teleostei</taxon>
        <taxon>Anguilliformes</taxon>
        <taxon>Anguillidae</taxon>
        <taxon>Anguilla</taxon>
    </lineage>
</organism>
<dbReference type="PANTHER" id="PTHR14098:SF3">
    <property type="entry name" value="B-CELL LINKER PROTEIN"/>
    <property type="match status" value="1"/>
</dbReference>
<evidence type="ECO:0000313" key="6">
    <source>
        <dbReference type="Proteomes" id="UP001044222"/>
    </source>
</evidence>
<dbReference type="InterPro" id="IPR051751">
    <property type="entry name" value="Immunoreceptor_sig_adapters"/>
</dbReference>
<dbReference type="SUPFAM" id="SSF55550">
    <property type="entry name" value="SH2 domain"/>
    <property type="match status" value="1"/>
</dbReference>
<sequence length="512" mass="57370">MEKLNKLTAPASEKLRQLQKMVEGIKKNDGSIMNRLKRFQSEQAALIRKTGKSTWNRLKKKPPPKLPTRDYNADEHEDGEEWSGSEFDSDTYEDPLEDHDDNYEPPPSEQEKRVFTPAPSASFPRGEYVDSLRTRASQPPRHPAHSPRDHKPLLPPKHARPEDDSEDYIDPEEGEDDNYIDPSENTASDLPSANRRVKPARNHLLVSKTKLERSHSPDEYEVPDLEEQSPPVSRSSVHLSLPAQCTPPRASPRFHIKKPPPAAEPVEDEDDEYEVCDPDESDSVQSEKSCSSSSLTVPTPLPRALNKPSVPVKPNALSPKREHDARPMPMKHNVQSATPPPSEATRASGSPPRQQTSALLHRNSPPLQRTSSPKPPADRGRSPGARTGTSTAEEEAGVHKKAWYSSTCDRRSAEEALTRCSKEGAYLVRKSSGQDPSQPYTLVVFYNSRVYNIPIRHIPARRQYALGREKTGEEHFSSVSGMIEHYQRKALVLIDSQSNTKDSTRLLFAVKP</sequence>
<dbReference type="FunFam" id="3.30.505.10:FF:000016">
    <property type="entry name" value="B-cell linker protein isoform 2"/>
    <property type="match status" value="1"/>
</dbReference>
<feature type="domain" description="SH2" evidence="4">
    <location>
        <begin position="403"/>
        <end position="510"/>
    </location>
</feature>
<feature type="compositionally biased region" description="Basic and acidic residues" evidence="3">
    <location>
        <begin position="209"/>
        <end position="218"/>
    </location>
</feature>
<dbReference type="PANTHER" id="PTHR14098">
    <property type="entry name" value="SH2 DOMAIN CONTAINING PROTEIN"/>
    <property type="match status" value="1"/>
</dbReference>
<accession>A0A9D3RHX4</accession>
<dbReference type="GO" id="GO:0035556">
    <property type="term" value="P:intracellular signal transduction"/>
    <property type="evidence" value="ECO:0007669"/>
    <property type="project" value="TreeGrafter"/>
</dbReference>
<evidence type="ECO:0000256" key="2">
    <source>
        <dbReference type="PROSITE-ProRule" id="PRU00191"/>
    </source>
</evidence>
<feature type="compositionally biased region" description="Acidic residues" evidence="3">
    <location>
        <begin position="163"/>
        <end position="179"/>
    </location>
</feature>
<dbReference type="Pfam" id="PF00017">
    <property type="entry name" value="SH2"/>
    <property type="match status" value="1"/>
</dbReference>
<gene>
    <name evidence="5" type="ORF">ANANG_G00301210</name>
</gene>
<feature type="compositionally biased region" description="Polar residues" evidence="3">
    <location>
        <begin position="345"/>
        <end position="358"/>
    </location>
</feature>
<feature type="compositionally biased region" description="Acidic residues" evidence="3">
    <location>
        <begin position="265"/>
        <end position="282"/>
    </location>
</feature>
<dbReference type="PRINTS" id="PR00401">
    <property type="entry name" value="SH2DOMAIN"/>
</dbReference>
<feature type="compositionally biased region" description="Acidic residues" evidence="3">
    <location>
        <begin position="75"/>
        <end position="103"/>
    </location>
</feature>
<dbReference type="GO" id="GO:0007169">
    <property type="term" value="P:cell surface receptor protein tyrosine kinase signaling pathway"/>
    <property type="evidence" value="ECO:0007669"/>
    <property type="project" value="TreeGrafter"/>
</dbReference>
<evidence type="ECO:0000256" key="3">
    <source>
        <dbReference type="SAM" id="MobiDB-lite"/>
    </source>
</evidence>
<dbReference type="InterPro" id="IPR036860">
    <property type="entry name" value="SH2_dom_sf"/>
</dbReference>
<reference evidence="5" key="1">
    <citation type="submission" date="2021-01" db="EMBL/GenBank/DDBJ databases">
        <title>A chromosome-scale assembly of European eel, Anguilla anguilla.</title>
        <authorList>
            <person name="Henkel C."/>
            <person name="Jong-Raadsen S.A."/>
            <person name="Dufour S."/>
            <person name="Weltzien F.-A."/>
            <person name="Palstra A.P."/>
            <person name="Pelster B."/>
            <person name="Spaink H.P."/>
            <person name="Van Den Thillart G.E."/>
            <person name="Jansen H."/>
            <person name="Zahm M."/>
            <person name="Klopp C."/>
            <person name="Cedric C."/>
            <person name="Louis A."/>
            <person name="Berthelot C."/>
            <person name="Parey E."/>
            <person name="Roest Crollius H."/>
            <person name="Montfort J."/>
            <person name="Robinson-Rechavi M."/>
            <person name="Bucao C."/>
            <person name="Bouchez O."/>
            <person name="Gislard M."/>
            <person name="Lluch J."/>
            <person name="Milhes M."/>
            <person name="Lampietro C."/>
            <person name="Lopez Roques C."/>
            <person name="Donnadieu C."/>
            <person name="Braasch I."/>
            <person name="Desvignes T."/>
            <person name="Postlethwait J."/>
            <person name="Bobe J."/>
            <person name="Guiguen Y."/>
            <person name="Dirks R."/>
        </authorList>
    </citation>
    <scope>NUCLEOTIDE SEQUENCE</scope>
    <source>
        <strain evidence="5">Tag_6206</strain>
        <tissue evidence="5">Liver</tissue>
    </source>
</reference>